<feature type="transmembrane region" description="Helical" evidence="1">
    <location>
        <begin position="6"/>
        <end position="23"/>
    </location>
</feature>
<keyword evidence="1" id="KW-0472">Membrane</keyword>
<dbReference type="Proteomes" id="UP000027222">
    <property type="component" value="Unassembled WGS sequence"/>
</dbReference>
<sequence>MSVLGVMMIGYQIYIISVLSVRGKMKGEDRSRRDGNGCAMASEHRCGRLSGEGIFWEIRVFAPFVQGTALRNFRQGWMEVDDFSICCLYLLLTCMSMNGERTADYHGYLQVQQLVRLQDFRSSSQRVMSRDLKQ</sequence>
<reference evidence="3" key="1">
    <citation type="journal article" date="2014" name="Proc. Natl. Acad. Sci. U.S.A.">
        <title>Extensive sampling of basidiomycete genomes demonstrates inadequacy of the white-rot/brown-rot paradigm for wood decay fungi.</title>
        <authorList>
            <person name="Riley R."/>
            <person name="Salamov A.A."/>
            <person name="Brown D.W."/>
            <person name="Nagy L.G."/>
            <person name="Floudas D."/>
            <person name="Held B.W."/>
            <person name="Levasseur A."/>
            <person name="Lombard V."/>
            <person name="Morin E."/>
            <person name="Otillar R."/>
            <person name="Lindquist E.A."/>
            <person name="Sun H."/>
            <person name="LaButti K.M."/>
            <person name="Schmutz J."/>
            <person name="Jabbour D."/>
            <person name="Luo H."/>
            <person name="Baker S.E."/>
            <person name="Pisabarro A.G."/>
            <person name="Walton J.D."/>
            <person name="Blanchette R.A."/>
            <person name="Henrissat B."/>
            <person name="Martin F."/>
            <person name="Cullen D."/>
            <person name="Hibbett D.S."/>
            <person name="Grigoriev I.V."/>
        </authorList>
    </citation>
    <scope>NUCLEOTIDE SEQUENCE [LARGE SCALE GENOMIC DNA]</scope>
    <source>
        <strain evidence="3">CBS 339.88</strain>
    </source>
</reference>
<keyword evidence="1" id="KW-0812">Transmembrane</keyword>
<protein>
    <submittedName>
        <fullName evidence="2">Uncharacterized protein</fullName>
    </submittedName>
</protein>
<keyword evidence="3" id="KW-1185">Reference proteome</keyword>
<proteinExistence type="predicted"/>
<evidence type="ECO:0000256" key="1">
    <source>
        <dbReference type="SAM" id="Phobius"/>
    </source>
</evidence>
<keyword evidence="1" id="KW-1133">Transmembrane helix</keyword>
<dbReference type="EMBL" id="KL142424">
    <property type="protein sequence ID" value="KDR66344.1"/>
    <property type="molecule type" value="Genomic_DNA"/>
</dbReference>
<accession>A0A067SF18</accession>
<name>A0A067SF18_GALM3</name>
<dbReference type="HOGENOM" id="CLU_1896374_0_0_1"/>
<organism evidence="2 3">
    <name type="scientific">Galerina marginata (strain CBS 339.88)</name>
    <dbReference type="NCBI Taxonomy" id="685588"/>
    <lineage>
        <taxon>Eukaryota</taxon>
        <taxon>Fungi</taxon>
        <taxon>Dikarya</taxon>
        <taxon>Basidiomycota</taxon>
        <taxon>Agaricomycotina</taxon>
        <taxon>Agaricomycetes</taxon>
        <taxon>Agaricomycetidae</taxon>
        <taxon>Agaricales</taxon>
        <taxon>Agaricineae</taxon>
        <taxon>Strophariaceae</taxon>
        <taxon>Galerina</taxon>
    </lineage>
</organism>
<evidence type="ECO:0000313" key="2">
    <source>
        <dbReference type="EMBL" id="KDR66344.1"/>
    </source>
</evidence>
<dbReference type="AlphaFoldDB" id="A0A067SF18"/>
<gene>
    <name evidence="2" type="ORF">GALMADRAFT_1157223</name>
</gene>
<evidence type="ECO:0000313" key="3">
    <source>
        <dbReference type="Proteomes" id="UP000027222"/>
    </source>
</evidence>